<evidence type="ECO:0000256" key="1">
    <source>
        <dbReference type="ARBA" id="ARBA00022737"/>
    </source>
</evidence>
<dbReference type="Pfam" id="PF00084">
    <property type="entry name" value="Sushi"/>
    <property type="match status" value="1"/>
</dbReference>
<dbReference type="OrthoDB" id="6514342at2759"/>
<keyword evidence="3" id="KW-0768">Sushi</keyword>
<proteinExistence type="predicted"/>
<evidence type="ECO:0000259" key="5">
    <source>
        <dbReference type="PROSITE" id="PS50060"/>
    </source>
</evidence>
<dbReference type="Proteomes" id="UP000192247">
    <property type="component" value="Unassembled WGS sequence"/>
</dbReference>
<reference evidence="7 8" key="1">
    <citation type="journal article" date="2017" name="Gigascience">
        <title>Draft genome of the honey bee ectoparasitic mite, Tropilaelaps mercedesae, is shaped by the parasitic life history.</title>
        <authorList>
            <person name="Dong X."/>
            <person name="Armstrong S.D."/>
            <person name="Xia D."/>
            <person name="Makepeace B.L."/>
            <person name="Darby A.C."/>
            <person name="Kadowaki T."/>
        </authorList>
    </citation>
    <scope>NUCLEOTIDE SEQUENCE [LARGE SCALE GENOMIC DNA]</scope>
    <source>
        <strain evidence="7">Wuxi-XJTLU</strain>
    </source>
</reference>
<dbReference type="InterPro" id="IPR000998">
    <property type="entry name" value="MAM_dom"/>
</dbReference>
<feature type="domain" description="Sushi" evidence="6">
    <location>
        <begin position="1"/>
        <end position="56"/>
    </location>
</feature>
<name>A0A1V9Y0F2_9ACAR</name>
<dbReference type="InterPro" id="IPR000436">
    <property type="entry name" value="Sushi_SCR_CCP_dom"/>
</dbReference>
<dbReference type="InterPro" id="IPR035976">
    <property type="entry name" value="Sushi/SCR/CCP_sf"/>
</dbReference>
<dbReference type="InterPro" id="IPR013320">
    <property type="entry name" value="ConA-like_dom_sf"/>
</dbReference>
<dbReference type="GO" id="GO:0016020">
    <property type="term" value="C:membrane"/>
    <property type="evidence" value="ECO:0007669"/>
    <property type="project" value="InterPro"/>
</dbReference>
<dbReference type="InParanoid" id="A0A1V9Y0F2"/>
<comment type="caution">
    <text evidence="3">Lacks conserved residue(s) required for the propagation of feature annotation.</text>
</comment>
<comment type="caution">
    <text evidence="7">The sequence shown here is derived from an EMBL/GenBank/DDBJ whole genome shotgun (WGS) entry which is preliminary data.</text>
</comment>
<evidence type="ECO:0000313" key="8">
    <source>
        <dbReference type="Proteomes" id="UP000192247"/>
    </source>
</evidence>
<organism evidence="7 8">
    <name type="scientific">Tropilaelaps mercedesae</name>
    <dbReference type="NCBI Taxonomy" id="418985"/>
    <lineage>
        <taxon>Eukaryota</taxon>
        <taxon>Metazoa</taxon>
        <taxon>Ecdysozoa</taxon>
        <taxon>Arthropoda</taxon>
        <taxon>Chelicerata</taxon>
        <taxon>Arachnida</taxon>
        <taxon>Acari</taxon>
        <taxon>Parasitiformes</taxon>
        <taxon>Mesostigmata</taxon>
        <taxon>Gamasina</taxon>
        <taxon>Dermanyssoidea</taxon>
        <taxon>Laelapidae</taxon>
        <taxon>Tropilaelaps</taxon>
    </lineage>
</organism>
<keyword evidence="8" id="KW-1185">Reference proteome</keyword>
<dbReference type="SMART" id="SM00032">
    <property type="entry name" value="CCP"/>
    <property type="match status" value="2"/>
</dbReference>
<evidence type="ECO:0000313" key="7">
    <source>
        <dbReference type="EMBL" id="OQR79088.1"/>
    </source>
</evidence>
<sequence>RCGKLKDIEHGSYRMVTSNGQRLARFSCDSGYTLHGVATLACNRRRWIDPVPLCYAKTCEPLMPRPNVLFDPVPGGGLLQALRCYPGYIFFGSRTVFCDGQQWNASFPICKARYYDLPDTCTFENGDCHWGQDPENMFRWYRHSGETSTVGTGPSRDHTGLSDSAD</sequence>
<dbReference type="PANTHER" id="PTHR45656">
    <property type="entry name" value="PROTEIN CBR-CLEC-78"/>
    <property type="match status" value="1"/>
</dbReference>
<dbReference type="STRING" id="418985.A0A1V9Y0F2"/>
<dbReference type="EMBL" id="MNPL01001496">
    <property type="protein sequence ID" value="OQR79088.1"/>
    <property type="molecule type" value="Genomic_DNA"/>
</dbReference>
<evidence type="ECO:0000256" key="4">
    <source>
        <dbReference type="SAM" id="MobiDB-lite"/>
    </source>
</evidence>
<dbReference type="InterPro" id="IPR051277">
    <property type="entry name" value="SEZ6_CSMD_C4BPB_Regulators"/>
</dbReference>
<dbReference type="PANTHER" id="PTHR45656:SF15">
    <property type="entry name" value="SUSHI DOMAIN-CONTAINING PROTEIN"/>
    <property type="match status" value="1"/>
</dbReference>
<feature type="region of interest" description="Disordered" evidence="4">
    <location>
        <begin position="146"/>
        <end position="166"/>
    </location>
</feature>
<dbReference type="Gene3D" id="2.60.120.200">
    <property type="match status" value="1"/>
</dbReference>
<dbReference type="Pfam" id="PF00629">
    <property type="entry name" value="MAM"/>
    <property type="match status" value="1"/>
</dbReference>
<keyword evidence="2" id="KW-1015">Disulfide bond</keyword>
<evidence type="ECO:0000256" key="3">
    <source>
        <dbReference type="PROSITE-ProRule" id="PRU00302"/>
    </source>
</evidence>
<protein>
    <submittedName>
        <fullName evidence="7">MAM domain-containing glycosylphosphatidylinositol anchor protein 1-like</fullName>
    </submittedName>
</protein>
<dbReference type="Gene3D" id="2.10.70.10">
    <property type="entry name" value="Complement Module, domain 1"/>
    <property type="match status" value="2"/>
</dbReference>
<dbReference type="CDD" id="cd00033">
    <property type="entry name" value="CCP"/>
    <property type="match status" value="1"/>
</dbReference>
<evidence type="ECO:0000259" key="6">
    <source>
        <dbReference type="PROSITE" id="PS50923"/>
    </source>
</evidence>
<dbReference type="SUPFAM" id="SSF49899">
    <property type="entry name" value="Concanavalin A-like lectins/glucanases"/>
    <property type="match status" value="1"/>
</dbReference>
<evidence type="ECO:0000256" key="2">
    <source>
        <dbReference type="ARBA" id="ARBA00023157"/>
    </source>
</evidence>
<feature type="non-terminal residue" evidence="7">
    <location>
        <position position="1"/>
    </location>
</feature>
<dbReference type="PROSITE" id="PS50060">
    <property type="entry name" value="MAM_2"/>
    <property type="match status" value="1"/>
</dbReference>
<dbReference type="PROSITE" id="PS50923">
    <property type="entry name" value="SUSHI"/>
    <property type="match status" value="1"/>
</dbReference>
<dbReference type="SUPFAM" id="SSF57535">
    <property type="entry name" value="Complement control module/SCR domain"/>
    <property type="match status" value="2"/>
</dbReference>
<accession>A0A1V9Y0F2</accession>
<dbReference type="AlphaFoldDB" id="A0A1V9Y0F2"/>
<feature type="domain" description="MAM" evidence="5">
    <location>
        <begin position="119"/>
        <end position="166"/>
    </location>
</feature>
<gene>
    <name evidence="7" type="ORF">BIW11_05975</name>
</gene>
<keyword evidence="1" id="KW-0677">Repeat</keyword>